<evidence type="ECO:0000313" key="1">
    <source>
        <dbReference type="EMBL" id="KAH0879223.1"/>
    </source>
</evidence>
<evidence type="ECO:0008006" key="3">
    <source>
        <dbReference type="Google" id="ProtNLM"/>
    </source>
</evidence>
<sequence length="164" mass="18662">MNFQKISLYASRVSKQEIETSQASIGMTCGTLHYDKWSPFGSLATYPNISASRLYILLNTDNQLQLPTYLPTINLTQNHNFFEWEVGVKISSTFNTMQEDMASLLSVTGAERLLTTTDLPHNLPSLTNNFILDLERAECLALLKHLPMVDTIFSIIDQQLFFFF</sequence>
<proteinExistence type="predicted"/>
<gene>
    <name evidence="1" type="ORF">HID58_066617</name>
</gene>
<organism evidence="1 2">
    <name type="scientific">Brassica napus</name>
    <name type="common">Rape</name>
    <dbReference type="NCBI Taxonomy" id="3708"/>
    <lineage>
        <taxon>Eukaryota</taxon>
        <taxon>Viridiplantae</taxon>
        <taxon>Streptophyta</taxon>
        <taxon>Embryophyta</taxon>
        <taxon>Tracheophyta</taxon>
        <taxon>Spermatophyta</taxon>
        <taxon>Magnoliopsida</taxon>
        <taxon>eudicotyledons</taxon>
        <taxon>Gunneridae</taxon>
        <taxon>Pentapetalae</taxon>
        <taxon>rosids</taxon>
        <taxon>malvids</taxon>
        <taxon>Brassicales</taxon>
        <taxon>Brassicaceae</taxon>
        <taxon>Brassiceae</taxon>
        <taxon>Brassica</taxon>
    </lineage>
</organism>
<comment type="caution">
    <text evidence="1">The sequence shown here is derived from an EMBL/GenBank/DDBJ whole genome shotgun (WGS) entry which is preliminary data.</text>
</comment>
<dbReference type="Proteomes" id="UP000824890">
    <property type="component" value="Unassembled WGS sequence"/>
</dbReference>
<protein>
    <recommendedName>
        <fullName evidence="3">Amidohydrolase-related domain-containing protein</fullName>
    </recommendedName>
</protein>
<keyword evidence="2" id="KW-1185">Reference proteome</keyword>
<dbReference type="EMBL" id="JAGKQM010000015">
    <property type="protein sequence ID" value="KAH0879223.1"/>
    <property type="molecule type" value="Genomic_DNA"/>
</dbReference>
<accession>A0ABQ7ZGF6</accession>
<evidence type="ECO:0000313" key="2">
    <source>
        <dbReference type="Proteomes" id="UP000824890"/>
    </source>
</evidence>
<name>A0ABQ7ZGF6_BRANA</name>
<reference evidence="1 2" key="1">
    <citation type="submission" date="2021-05" db="EMBL/GenBank/DDBJ databases">
        <title>Genome Assembly of Synthetic Allotetraploid Brassica napus Reveals Homoeologous Exchanges between Subgenomes.</title>
        <authorList>
            <person name="Davis J.T."/>
        </authorList>
    </citation>
    <scope>NUCLEOTIDE SEQUENCE [LARGE SCALE GENOMIC DNA]</scope>
    <source>
        <strain evidence="2">cv. Da-Ae</strain>
        <tissue evidence="1">Seedling</tissue>
    </source>
</reference>